<feature type="region of interest" description="Disordered" evidence="1">
    <location>
        <begin position="1"/>
        <end position="82"/>
    </location>
</feature>
<keyword evidence="3" id="KW-1185">Reference proteome</keyword>
<dbReference type="Proteomes" id="UP000290572">
    <property type="component" value="Unassembled WGS sequence"/>
</dbReference>
<proteinExistence type="predicted"/>
<organism evidence="2 3">
    <name type="scientific">Labeo rohita</name>
    <name type="common">Indian major carp</name>
    <name type="synonym">Cyprinus rohita</name>
    <dbReference type="NCBI Taxonomy" id="84645"/>
    <lineage>
        <taxon>Eukaryota</taxon>
        <taxon>Metazoa</taxon>
        <taxon>Chordata</taxon>
        <taxon>Craniata</taxon>
        <taxon>Vertebrata</taxon>
        <taxon>Euteleostomi</taxon>
        <taxon>Actinopterygii</taxon>
        <taxon>Neopterygii</taxon>
        <taxon>Teleostei</taxon>
        <taxon>Ostariophysi</taxon>
        <taxon>Cypriniformes</taxon>
        <taxon>Cyprinidae</taxon>
        <taxon>Labeoninae</taxon>
        <taxon>Labeonini</taxon>
        <taxon>Labeo</taxon>
    </lineage>
</organism>
<dbReference type="AlphaFoldDB" id="A0A498P3I1"/>
<feature type="compositionally biased region" description="Basic residues" evidence="1">
    <location>
        <begin position="17"/>
        <end position="26"/>
    </location>
</feature>
<accession>A0A498P3I1</accession>
<evidence type="ECO:0000313" key="2">
    <source>
        <dbReference type="EMBL" id="RXN39232.1"/>
    </source>
</evidence>
<evidence type="ECO:0000256" key="1">
    <source>
        <dbReference type="SAM" id="MobiDB-lite"/>
    </source>
</evidence>
<protein>
    <submittedName>
        <fullName evidence="2">Uncharacterized protein</fullName>
    </submittedName>
</protein>
<reference evidence="2 3" key="1">
    <citation type="submission" date="2018-03" db="EMBL/GenBank/DDBJ databases">
        <title>Draft genome sequence of Rohu Carp (Labeo rohita).</title>
        <authorList>
            <person name="Das P."/>
            <person name="Kushwaha B."/>
            <person name="Joshi C.G."/>
            <person name="Kumar D."/>
            <person name="Nagpure N.S."/>
            <person name="Sahoo L."/>
            <person name="Das S.P."/>
            <person name="Bit A."/>
            <person name="Patnaik S."/>
            <person name="Meher P.K."/>
            <person name="Jayasankar P."/>
            <person name="Koringa P.G."/>
            <person name="Patel N.V."/>
            <person name="Hinsu A.T."/>
            <person name="Kumar R."/>
            <person name="Pandey M."/>
            <person name="Agarwal S."/>
            <person name="Srivastava S."/>
            <person name="Singh M."/>
            <person name="Iquebal M.A."/>
            <person name="Jaiswal S."/>
            <person name="Angadi U.B."/>
            <person name="Kumar N."/>
            <person name="Raza M."/>
            <person name="Shah T.M."/>
            <person name="Rai A."/>
            <person name="Jena J.K."/>
        </authorList>
    </citation>
    <scope>NUCLEOTIDE SEQUENCE [LARGE SCALE GENOMIC DNA]</scope>
    <source>
        <strain evidence="2">DASCIFA01</strain>
        <tissue evidence="2">Testis</tissue>
    </source>
</reference>
<evidence type="ECO:0000313" key="3">
    <source>
        <dbReference type="Proteomes" id="UP000290572"/>
    </source>
</evidence>
<feature type="compositionally biased region" description="Basic and acidic residues" evidence="1">
    <location>
        <begin position="32"/>
        <end position="44"/>
    </location>
</feature>
<gene>
    <name evidence="2" type="ORF">ROHU_000382</name>
</gene>
<comment type="caution">
    <text evidence="2">The sequence shown here is derived from an EMBL/GenBank/DDBJ whole genome shotgun (WGS) entry which is preliminary data.</text>
</comment>
<sequence>MEISQAFRGQGGLFRPVGRKRARNPGRRLGGPRRDVRAGSRADRTVPVPDRPRKRLGPRNSRARFGGPRRSPVTNLGALRPS</sequence>
<name>A0A498P3I1_LABRO</name>
<dbReference type="EMBL" id="QBIY01002482">
    <property type="protein sequence ID" value="RXN39232.1"/>
    <property type="molecule type" value="Genomic_DNA"/>
</dbReference>